<accession>A0A4Y9ZX07</accession>
<evidence type="ECO:0000259" key="1">
    <source>
        <dbReference type="Pfam" id="PF07929"/>
    </source>
</evidence>
<dbReference type="STRING" id="135208.A0A4Y9ZX07"/>
<comment type="caution">
    <text evidence="2">The sequence shown here is derived from an EMBL/GenBank/DDBJ whole genome shotgun (WGS) entry which is preliminary data.</text>
</comment>
<name>A0A4Y9ZX07_9AGAM</name>
<dbReference type="Proteomes" id="UP000298061">
    <property type="component" value="Unassembled WGS sequence"/>
</dbReference>
<dbReference type="Gene3D" id="3.10.290.30">
    <property type="entry name" value="MM3350-like"/>
    <property type="match status" value="1"/>
</dbReference>
<feature type="domain" description="Plasmid pRiA4b Orf3-like" evidence="1">
    <location>
        <begin position="13"/>
        <end position="134"/>
    </location>
</feature>
<sequence length="164" mass="18788">MNISRVDWFDEVEDGPRVRSERTVKLKDIWEEDGKHRAKVEVNGEISPLGYTYDFGDCWEHEIIFLSSEVAPRTDFQILEASGVGPLDDCHGVFAWNDIKKTFSLSPNNLTQGQQELKEWCYGVSPLGTTFDPAAEPDVDQLDDPARFRQQIAAWEEAEMEEDF</sequence>
<dbReference type="InterPro" id="IPR012912">
    <property type="entry name" value="Plasmid_pRiA4b_Orf3-like"/>
</dbReference>
<evidence type="ECO:0000313" key="3">
    <source>
        <dbReference type="Proteomes" id="UP000298061"/>
    </source>
</evidence>
<dbReference type="OrthoDB" id="407198at2759"/>
<reference evidence="2 3" key="1">
    <citation type="submission" date="2019-02" db="EMBL/GenBank/DDBJ databases">
        <title>Genome sequencing of the rare red list fungi Hericium alpestre (H. flagellum).</title>
        <authorList>
            <person name="Buettner E."/>
            <person name="Kellner H."/>
        </authorList>
    </citation>
    <scope>NUCLEOTIDE SEQUENCE [LARGE SCALE GENOMIC DNA]</scope>
    <source>
        <strain evidence="2 3">DSM 108284</strain>
    </source>
</reference>
<dbReference type="Pfam" id="PF07929">
    <property type="entry name" value="PRiA4_ORF3"/>
    <property type="match status" value="1"/>
</dbReference>
<protein>
    <recommendedName>
        <fullName evidence="1">Plasmid pRiA4b Orf3-like domain-containing protein</fullName>
    </recommendedName>
</protein>
<gene>
    <name evidence="2" type="ORF">EWM64_g5995</name>
</gene>
<dbReference type="SUPFAM" id="SSF159941">
    <property type="entry name" value="MM3350-like"/>
    <property type="match status" value="1"/>
</dbReference>
<dbReference type="AlphaFoldDB" id="A0A4Y9ZX07"/>
<proteinExistence type="predicted"/>
<dbReference type="EMBL" id="SFCI01000768">
    <property type="protein sequence ID" value="TFY78018.1"/>
    <property type="molecule type" value="Genomic_DNA"/>
</dbReference>
<keyword evidence="3" id="KW-1185">Reference proteome</keyword>
<evidence type="ECO:0000313" key="2">
    <source>
        <dbReference type="EMBL" id="TFY78018.1"/>
    </source>
</evidence>
<organism evidence="2 3">
    <name type="scientific">Hericium alpestre</name>
    <dbReference type="NCBI Taxonomy" id="135208"/>
    <lineage>
        <taxon>Eukaryota</taxon>
        <taxon>Fungi</taxon>
        <taxon>Dikarya</taxon>
        <taxon>Basidiomycota</taxon>
        <taxon>Agaricomycotina</taxon>
        <taxon>Agaricomycetes</taxon>
        <taxon>Russulales</taxon>
        <taxon>Hericiaceae</taxon>
        <taxon>Hericium</taxon>
    </lineage>
</organism>
<dbReference type="InterPro" id="IPR024047">
    <property type="entry name" value="MM3350-like_sf"/>
</dbReference>